<evidence type="ECO:0000256" key="5">
    <source>
        <dbReference type="ARBA" id="ARBA00022692"/>
    </source>
</evidence>
<feature type="region of interest" description="Disordered" evidence="12">
    <location>
        <begin position="29"/>
        <end position="66"/>
    </location>
</feature>
<feature type="compositionally biased region" description="Low complexity" evidence="12">
    <location>
        <begin position="36"/>
        <end position="45"/>
    </location>
</feature>
<keyword evidence="9 11" id="KW-0472">Membrane</keyword>
<evidence type="ECO:0000256" key="13">
    <source>
        <dbReference type="SAM" id="SignalP"/>
    </source>
</evidence>
<evidence type="ECO:0000313" key="16">
    <source>
        <dbReference type="EMBL" id="MCL6678599.1"/>
    </source>
</evidence>
<comment type="caution">
    <text evidence="16">The sequence shown here is derived from an EMBL/GenBank/DDBJ whole genome shotgun (WGS) entry which is preliminary data.</text>
</comment>
<evidence type="ECO:0000256" key="8">
    <source>
        <dbReference type="ARBA" id="ARBA00023077"/>
    </source>
</evidence>
<comment type="similarity">
    <text evidence="11">Belongs to the TonB-dependent receptor family.</text>
</comment>
<dbReference type="InterPro" id="IPR012910">
    <property type="entry name" value="Plug_dom"/>
</dbReference>
<dbReference type="Proteomes" id="UP001165343">
    <property type="component" value="Unassembled WGS sequence"/>
</dbReference>
<evidence type="ECO:0000256" key="7">
    <source>
        <dbReference type="ARBA" id="ARBA00023065"/>
    </source>
</evidence>
<feature type="compositionally biased region" description="Polar residues" evidence="12">
    <location>
        <begin position="46"/>
        <end position="62"/>
    </location>
</feature>
<keyword evidence="13" id="KW-0732">Signal</keyword>
<evidence type="ECO:0000256" key="1">
    <source>
        <dbReference type="ARBA" id="ARBA00004571"/>
    </source>
</evidence>
<evidence type="ECO:0000256" key="2">
    <source>
        <dbReference type="ARBA" id="ARBA00022448"/>
    </source>
</evidence>
<dbReference type="InterPro" id="IPR000531">
    <property type="entry name" value="Beta-barrel_TonB"/>
</dbReference>
<feature type="domain" description="TonB-dependent receptor-like beta-barrel" evidence="14">
    <location>
        <begin position="357"/>
        <end position="861"/>
    </location>
</feature>
<keyword evidence="5" id="KW-0812">Transmembrane</keyword>
<dbReference type="SUPFAM" id="SSF56935">
    <property type="entry name" value="Porins"/>
    <property type="match status" value="1"/>
</dbReference>
<dbReference type="Pfam" id="PF07715">
    <property type="entry name" value="Plug"/>
    <property type="match status" value="1"/>
</dbReference>
<evidence type="ECO:0000256" key="6">
    <source>
        <dbReference type="ARBA" id="ARBA00023004"/>
    </source>
</evidence>
<dbReference type="InterPro" id="IPR036942">
    <property type="entry name" value="Beta-barrel_TonB_sf"/>
</dbReference>
<comment type="subcellular location">
    <subcellularLocation>
        <location evidence="1">Cell outer membrane</location>
        <topology evidence="1">Multi-pass membrane protein</topology>
    </subcellularLocation>
</comment>
<feature type="domain" description="TonB-dependent receptor plug" evidence="15">
    <location>
        <begin position="85"/>
        <end position="195"/>
    </location>
</feature>
<keyword evidence="7" id="KW-0406">Ion transport</keyword>
<protein>
    <submittedName>
        <fullName evidence="16">TonB-dependent receptor</fullName>
    </submittedName>
</protein>
<organism evidence="16 17">
    <name type="scientific">Sphingomonas anseongensis</name>
    <dbReference type="NCBI Taxonomy" id="2908207"/>
    <lineage>
        <taxon>Bacteria</taxon>
        <taxon>Pseudomonadati</taxon>
        <taxon>Pseudomonadota</taxon>
        <taxon>Alphaproteobacteria</taxon>
        <taxon>Sphingomonadales</taxon>
        <taxon>Sphingomonadaceae</taxon>
        <taxon>Sphingomonas</taxon>
    </lineage>
</organism>
<gene>
    <name evidence="16" type="ORF">LZ519_04605</name>
</gene>
<keyword evidence="17" id="KW-1185">Reference proteome</keyword>
<feature type="chain" id="PRO_5045130586" evidence="13">
    <location>
        <begin position="26"/>
        <end position="899"/>
    </location>
</feature>
<feature type="signal peptide" evidence="13">
    <location>
        <begin position="1"/>
        <end position="25"/>
    </location>
</feature>
<keyword evidence="6" id="KW-0408">Iron</keyword>
<dbReference type="Pfam" id="PF00593">
    <property type="entry name" value="TonB_dep_Rec_b-barrel"/>
    <property type="match status" value="1"/>
</dbReference>
<dbReference type="RefSeq" id="WP_249867544.1">
    <property type="nucleotide sequence ID" value="NZ_JAMGBC010000001.1"/>
</dbReference>
<dbReference type="EMBL" id="JAMGBC010000001">
    <property type="protein sequence ID" value="MCL6678599.1"/>
    <property type="molecule type" value="Genomic_DNA"/>
</dbReference>
<dbReference type="Gene3D" id="2.40.170.20">
    <property type="entry name" value="TonB-dependent receptor, beta-barrel domain"/>
    <property type="match status" value="3"/>
</dbReference>
<evidence type="ECO:0000256" key="3">
    <source>
        <dbReference type="ARBA" id="ARBA00022452"/>
    </source>
</evidence>
<dbReference type="PANTHER" id="PTHR32552">
    <property type="entry name" value="FERRICHROME IRON RECEPTOR-RELATED"/>
    <property type="match status" value="1"/>
</dbReference>
<sequence>MMIGKTRALTLALFSTTVLSTSAWAQTTTPAPVDATPQTPQTQSPAPGTNATDVTSNPNVQKAQDGLVPDGNEIIVTATKREERLQNVPQSVIALGTRRLDQLNISNFEEYTKQLPSVSFNTSQSGGAVIYMRGVATGGDGNHSGSLPSVGVYLDEQPVTTIGGALDVHIYDIARIESLAGPQGTLYGASSEAGTIRIITNKPDLTATYGRVDAEVNTVQHGSIGGKLEGMINIPISNNIAFRGVAFYHRDAGFIDNVPGSRTYCGDPVTIPDPDAPPPATITVGCFHNGITVNNTPFLKDNINEGTDYGGRAALKIDLNENWTVTPTIMHQYSKNEGFPGFDPTLGDLNVQRFRGDEFSKDQFTQAALTVEGKIANFDLTYAGAYMDRPTYSIGDYTDYSDAYDAAYESAGGLANYFYFQDSAGNTIDPRQHILGKEHFKKMSQELRISTPHEGRLRAMVGAFYQRQTNRIYQNYLVDNLDPNLSVNGWPGTLWLTLQNRKDQDWALFGESEFDVTPTVTLIAGGRLFKYDNSLFGFAGFGKNPGFLENPPDGFDNPPPNGAGGSSGVRRCLTVNGLQLRDDDGSELASGGIPGTPCTNVGEVVNGKAVPRESKGDGFTHRLSARWKPQKDLMFYATWSRGFRPGGINRQPNAPAYDSDFLTNYEIGWKTGFGPLTWNGAIYHQVWKKFQFSFLGENSLTVIQNGRDAKIDGVETDVSYVRGGLSLNAAAAYTDARTSGAICNVSFDTAKGCDTLFINDPADPDDDVQDFVVTPSGARLPVTPKFKATATARYTWPVWMGKAHVQGSLAYQSSASVDIRHDMGGGVNPNDYLGRLHAFTVVDLFAGYEWDRYSAELFVSNFFDERNQLARFVACSICTRTYILPGQPRTIGVRLGARF</sequence>
<evidence type="ECO:0000256" key="4">
    <source>
        <dbReference type="ARBA" id="ARBA00022496"/>
    </source>
</evidence>
<evidence type="ECO:0000256" key="10">
    <source>
        <dbReference type="ARBA" id="ARBA00023237"/>
    </source>
</evidence>
<dbReference type="InterPro" id="IPR039426">
    <property type="entry name" value="TonB-dep_rcpt-like"/>
</dbReference>
<accession>A0ABT0RE96</accession>
<keyword evidence="10" id="KW-0998">Cell outer membrane</keyword>
<proteinExistence type="inferred from homology"/>
<name>A0ABT0RE96_9SPHN</name>
<evidence type="ECO:0000259" key="15">
    <source>
        <dbReference type="Pfam" id="PF07715"/>
    </source>
</evidence>
<evidence type="ECO:0000256" key="12">
    <source>
        <dbReference type="SAM" id="MobiDB-lite"/>
    </source>
</evidence>
<evidence type="ECO:0000256" key="9">
    <source>
        <dbReference type="ARBA" id="ARBA00023136"/>
    </source>
</evidence>
<reference evidence="16" key="1">
    <citation type="submission" date="2022-05" db="EMBL/GenBank/DDBJ databases">
        <authorList>
            <person name="Jo J.-H."/>
            <person name="Im W.-T."/>
        </authorList>
    </citation>
    <scope>NUCLEOTIDE SEQUENCE</scope>
    <source>
        <strain evidence="16">RG327</strain>
    </source>
</reference>
<evidence type="ECO:0000313" key="17">
    <source>
        <dbReference type="Proteomes" id="UP001165343"/>
    </source>
</evidence>
<evidence type="ECO:0000259" key="14">
    <source>
        <dbReference type="Pfam" id="PF00593"/>
    </source>
</evidence>
<keyword evidence="16" id="KW-0675">Receptor</keyword>
<keyword evidence="4" id="KW-0410">Iron transport</keyword>
<keyword evidence="2" id="KW-0813">Transport</keyword>
<keyword evidence="3" id="KW-1134">Transmembrane beta strand</keyword>
<dbReference type="PANTHER" id="PTHR32552:SF81">
    <property type="entry name" value="TONB-DEPENDENT OUTER MEMBRANE RECEPTOR"/>
    <property type="match status" value="1"/>
</dbReference>
<keyword evidence="8 11" id="KW-0798">TonB box</keyword>
<evidence type="ECO:0000256" key="11">
    <source>
        <dbReference type="RuleBase" id="RU003357"/>
    </source>
</evidence>